<dbReference type="Pfam" id="PF13812">
    <property type="entry name" value="PPR_3"/>
    <property type="match status" value="1"/>
</dbReference>
<dbReference type="RefSeq" id="XP_021855788.1">
    <property type="nucleotide sequence ID" value="XM_022000096.2"/>
</dbReference>
<dbReference type="PROSITE" id="PS51375">
    <property type="entry name" value="PPR"/>
    <property type="match status" value="8"/>
</dbReference>
<accession>A0A9R0K2X5</accession>
<keyword evidence="4" id="KW-1185">Reference proteome</keyword>
<evidence type="ECO:0000313" key="5">
    <source>
        <dbReference type="RefSeq" id="XP_021855788.1"/>
    </source>
</evidence>
<dbReference type="InterPro" id="IPR050872">
    <property type="entry name" value="PPR_P_subfamily"/>
</dbReference>
<dbReference type="Gene3D" id="1.25.40.10">
    <property type="entry name" value="Tetratricopeptide repeat domain"/>
    <property type="match status" value="4"/>
</dbReference>
<name>A0A9R0K2X5_SPIOL</name>
<dbReference type="OrthoDB" id="185373at2759"/>
<reference evidence="4" key="1">
    <citation type="journal article" date="2021" name="Nat. Commun.">
        <title>Genomic analyses provide insights into spinach domestication and the genetic basis of agronomic traits.</title>
        <authorList>
            <person name="Cai X."/>
            <person name="Sun X."/>
            <person name="Xu C."/>
            <person name="Sun H."/>
            <person name="Wang X."/>
            <person name="Ge C."/>
            <person name="Zhang Z."/>
            <person name="Wang Q."/>
            <person name="Fei Z."/>
            <person name="Jiao C."/>
            <person name="Wang Q."/>
        </authorList>
    </citation>
    <scope>NUCLEOTIDE SEQUENCE [LARGE SCALE GENOMIC DNA]</scope>
    <source>
        <strain evidence="4">cv. Varoflay</strain>
    </source>
</reference>
<dbReference type="Pfam" id="PF13041">
    <property type="entry name" value="PPR_2"/>
    <property type="match status" value="3"/>
</dbReference>
<protein>
    <submittedName>
        <fullName evidence="5">Pentatricopeptide repeat-containing protein At5g39710-like</fullName>
    </submittedName>
</protein>
<dbReference type="KEGG" id="soe:110795112"/>
<evidence type="ECO:0000313" key="4">
    <source>
        <dbReference type="Proteomes" id="UP000813463"/>
    </source>
</evidence>
<dbReference type="NCBIfam" id="TIGR00756">
    <property type="entry name" value="PPR"/>
    <property type="match status" value="7"/>
</dbReference>
<sequence>MATRALTNQFLSSNPPSSLVTAITKTLQTFKPNSLNIIPKNTPQNIPALTQFSPQLNPNLVIQVINSQKDPNHALIFFDWASCPSPNPTNYFHNFHCYVAMFDLFLSHRLFSSATQFLESHRKVCDFTIARMIKAYGAQSNLRGAIDWFHRVKMVEKEGNCISSCNNLLGVLVRANRIKMAAAIFDQVVAEGVIKLNVITYTTMIRGYVKIGRIEDAQKVFDEMQCRPNMVTYGTLLSGFCKKGMMVEARQIVDKMIMSQDCLPNLVSYTTLIDGYCKKGEMEAAMTCLNEMVRQGIEPNLITYNTIVNGFCLIGKVDEAKKMMTKMRFDGVKDDVFTHTSLLKGYCVVGGVDEAHKHLKDMTTLGIKPDVVAYGVVVNEYCKLGKANEAIALLREMIAGGVRPSVSSFNAVLKVLVERGELDEAVLFLKWMPEIGLAPNYLSYFTVISSLSITGRRVQQVGELVDSMLRDGHRLDHKVYSSLIVMYCKNGDMETAARVVADAMRDGNVINVDTFAVFVEGYFVKESVADAEQIALELIKRCPGSMSDDYQRVLKELKCKYLDCTRSESSLWSHTTGTVV</sequence>
<comment type="similarity">
    <text evidence="1">Belongs to the PPR family. P subfamily.</text>
</comment>
<evidence type="ECO:0000256" key="1">
    <source>
        <dbReference type="ARBA" id="ARBA00007626"/>
    </source>
</evidence>
<keyword evidence="2" id="KW-0677">Repeat</keyword>
<dbReference type="Proteomes" id="UP000813463">
    <property type="component" value="Chromosome 1"/>
</dbReference>
<feature type="repeat" description="PPR" evidence="3">
    <location>
        <begin position="476"/>
        <end position="510"/>
    </location>
</feature>
<dbReference type="InterPro" id="IPR011990">
    <property type="entry name" value="TPR-like_helical_dom_sf"/>
</dbReference>
<dbReference type="PANTHER" id="PTHR46128">
    <property type="entry name" value="MITOCHONDRIAL GROUP I INTRON SPLICING FACTOR CCM1"/>
    <property type="match status" value="1"/>
</dbReference>
<dbReference type="GeneID" id="110795112"/>
<organism evidence="4 5">
    <name type="scientific">Spinacia oleracea</name>
    <name type="common">Spinach</name>
    <dbReference type="NCBI Taxonomy" id="3562"/>
    <lineage>
        <taxon>Eukaryota</taxon>
        <taxon>Viridiplantae</taxon>
        <taxon>Streptophyta</taxon>
        <taxon>Embryophyta</taxon>
        <taxon>Tracheophyta</taxon>
        <taxon>Spermatophyta</taxon>
        <taxon>Magnoliopsida</taxon>
        <taxon>eudicotyledons</taxon>
        <taxon>Gunneridae</taxon>
        <taxon>Pentapetalae</taxon>
        <taxon>Caryophyllales</taxon>
        <taxon>Chenopodiaceae</taxon>
        <taxon>Chenopodioideae</taxon>
        <taxon>Anserineae</taxon>
        <taxon>Spinacia</taxon>
    </lineage>
</organism>
<dbReference type="InterPro" id="IPR002885">
    <property type="entry name" value="PPR_rpt"/>
</dbReference>
<feature type="repeat" description="PPR" evidence="3">
    <location>
        <begin position="229"/>
        <end position="264"/>
    </location>
</feature>
<dbReference type="PANTHER" id="PTHR46128:SF108">
    <property type="entry name" value="PENTACOTRIPEPTIDE-REPEAT REGION OF PRORP DOMAIN-CONTAINING PROTEIN"/>
    <property type="match status" value="1"/>
</dbReference>
<proteinExistence type="inferred from homology"/>
<feature type="repeat" description="PPR" evidence="3">
    <location>
        <begin position="300"/>
        <end position="334"/>
    </location>
</feature>
<reference evidence="5" key="2">
    <citation type="submission" date="2025-08" db="UniProtKB">
        <authorList>
            <consortium name="RefSeq"/>
        </authorList>
    </citation>
    <scope>IDENTIFICATION</scope>
    <source>
        <tissue evidence="5">Leaf</tissue>
    </source>
</reference>
<gene>
    <name evidence="5" type="primary">LOC110795112</name>
</gene>
<dbReference type="AlphaFoldDB" id="A0A9R0K2X5"/>
<feature type="repeat" description="PPR" evidence="3">
    <location>
        <begin position="405"/>
        <end position="439"/>
    </location>
</feature>
<feature type="repeat" description="PPR" evidence="3">
    <location>
        <begin position="370"/>
        <end position="404"/>
    </location>
</feature>
<feature type="repeat" description="PPR" evidence="3">
    <location>
        <begin position="335"/>
        <end position="369"/>
    </location>
</feature>
<evidence type="ECO:0000256" key="3">
    <source>
        <dbReference type="PROSITE-ProRule" id="PRU00708"/>
    </source>
</evidence>
<evidence type="ECO:0000256" key="2">
    <source>
        <dbReference type="ARBA" id="ARBA00022737"/>
    </source>
</evidence>
<feature type="repeat" description="PPR" evidence="3">
    <location>
        <begin position="265"/>
        <end position="299"/>
    </location>
</feature>
<dbReference type="Pfam" id="PF01535">
    <property type="entry name" value="PPR"/>
    <property type="match status" value="2"/>
</dbReference>
<feature type="repeat" description="PPR" evidence="3">
    <location>
        <begin position="197"/>
        <end position="227"/>
    </location>
</feature>
<dbReference type="SUPFAM" id="SSF48452">
    <property type="entry name" value="TPR-like"/>
    <property type="match status" value="1"/>
</dbReference>